<dbReference type="Proteomes" id="UP000789525">
    <property type="component" value="Unassembled WGS sequence"/>
</dbReference>
<gene>
    <name evidence="1" type="ORF">ACOLOM_LOCUS10611</name>
</gene>
<comment type="caution">
    <text evidence="1">The sequence shown here is derived from an EMBL/GenBank/DDBJ whole genome shotgun (WGS) entry which is preliminary data.</text>
</comment>
<protein>
    <submittedName>
        <fullName evidence="1">9308_t:CDS:1</fullName>
    </submittedName>
</protein>
<accession>A0ACA9PHG1</accession>
<sequence length="627" mass="68676">QHRTSIKKASIFEIMTIELRATQSKVHSVTVFQADRAEVTRLFTVDLKAGQNEVDISQLPTVLDEDSIRVDGIGHNAIISDVIYHPPKSNDSDKKHEEAVKELQRERKALEQQLEVFNKQAEILQKYSDTLKGADTTGAQLNEFLDLYAERQSGIDVKSTEINDKIAEVDKKIKREREIWDADTEGKKRAVRITVIVYAEEDGTAEISLTYREREIPQFRVYQPDTPYTVVSNASWTPLYDLRAAISPNKTDITLQYRATIVQSTGEDWKEVYLTLSTASPQLGSAIPKLSPQWLNPIVQYYAKNLKKGGFGRGSNIAPSPSMNQMPAPGGVGVALSSLSYDAYGGEGGSTLGAAFAVPEALAIEGTISTSYIIEGLSTIPSDTDLTAQAHKVTVAVVDLAADLEWITVPKDTPSAFLQAKVKNTSQYLFLPGRANIFLDDNFVAKSAIDHVSPGETFHCSLGVDPQVKLTYHPRTKKARSQGGLLTTRTTSFAYHQKITIKNTRTTTIKRLVVRDQIPVSGDQRIKVALVEPSQIEFAGRNTIGGSTGGSLSKLSSAGEKLMIPKETKISKSVSVRWKVADEDELAAEGLDSTSGLAGADGAREGMLEWICEISNGQSVDLTLAWE</sequence>
<name>A0ACA9PHG1_9GLOM</name>
<feature type="non-terminal residue" evidence="1">
    <location>
        <position position="627"/>
    </location>
</feature>
<organism evidence="1 2">
    <name type="scientific">Acaulospora colombiana</name>
    <dbReference type="NCBI Taxonomy" id="27376"/>
    <lineage>
        <taxon>Eukaryota</taxon>
        <taxon>Fungi</taxon>
        <taxon>Fungi incertae sedis</taxon>
        <taxon>Mucoromycota</taxon>
        <taxon>Glomeromycotina</taxon>
        <taxon>Glomeromycetes</taxon>
        <taxon>Diversisporales</taxon>
        <taxon>Acaulosporaceae</taxon>
        <taxon>Acaulospora</taxon>
    </lineage>
</organism>
<reference evidence="1" key="1">
    <citation type="submission" date="2021-06" db="EMBL/GenBank/DDBJ databases">
        <authorList>
            <person name="Kallberg Y."/>
            <person name="Tangrot J."/>
            <person name="Rosling A."/>
        </authorList>
    </citation>
    <scope>NUCLEOTIDE SEQUENCE</scope>
    <source>
        <strain evidence="1">CL356</strain>
    </source>
</reference>
<feature type="non-terminal residue" evidence="1">
    <location>
        <position position="1"/>
    </location>
</feature>
<evidence type="ECO:0000313" key="1">
    <source>
        <dbReference type="EMBL" id="CAG8709853.1"/>
    </source>
</evidence>
<evidence type="ECO:0000313" key="2">
    <source>
        <dbReference type="Proteomes" id="UP000789525"/>
    </source>
</evidence>
<proteinExistence type="predicted"/>
<dbReference type="EMBL" id="CAJVPT010034982">
    <property type="protein sequence ID" value="CAG8709853.1"/>
    <property type="molecule type" value="Genomic_DNA"/>
</dbReference>
<keyword evidence="2" id="KW-1185">Reference proteome</keyword>